<proteinExistence type="predicted"/>
<protein>
    <submittedName>
        <fullName evidence="1">Uncharacterized protein</fullName>
    </submittedName>
</protein>
<comment type="caution">
    <text evidence="1">The sequence shown here is derived from an EMBL/GenBank/DDBJ whole genome shotgun (WGS) entry which is preliminary data.</text>
</comment>
<sequence>MLETIKPTTNWALETIASSVPIVNGAYTWKDAPDAPPVTLLSELEEFHKRLTELEGEKSYVQVLEQGLELR</sequence>
<gene>
    <name evidence="1" type="ORF">RDB_LOCUS40494</name>
</gene>
<organism evidence="1 2">
    <name type="scientific">Rhizoctonia solani</name>
    <dbReference type="NCBI Taxonomy" id="456999"/>
    <lineage>
        <taxon>Eukaryota</taxon>
        <taxon>Fungi</taxon>
        <taxon>Dikarya</taxon>
        <taxon>Basidiomycota</taxon>
        <taxon>Agaricomycotina</taxon>
        <taxon>Agaricomycetes</taxon>
        <taxon>Cantharellales</taxon>
        <taxon>Ceratobasidiaceae</taxon>
        <taxon>Rhizoctonia</taxon>
    </lineage>
</organism>
<dbReference type="AlphaFoldDB" id="A0A8H3B8V4"/>
<dbReference type="Proteomes" id="UP000663850">
    <property type="component" value="Unassembled WGS sequence"/>
</dbReference>
<reference evidence="1" key="1">
    <citation type="submission" date="2021-01" db="EMBL/GenBank/DDBJ databases">
        <authorList>
            <person name="Kaushik A."/>
        </authorList>
    </citation>
    <scope>NUCLEOTIDE SEQUENCE</scope>
    <source>
        <strain evidence="1">Type strain: AG8-Rh-89/</strain>
    </source>
</reference>
<name>A0A8H3B8V4_9AGAM</name>
<evidence type="ECO:0000313" key="1">
    <source>
        <dbReference type="EMBL" id="CAE6450010.1"/>
    </source>
</evidence>
<accession>A0A8H3B8V4</accession>
<evidence type="ECO:0000313" key="2">
    <source>
        <dbReference type="Proteomes" id="UP000663850"/>
    </source>
</evidence>
<dbReference type="EMBL" id="CAJMWZ010002126">
    <property type="protein sequence ID" value="CAE6450010.1"/>
    <property type="molecule type" value="Genomic_DNA"/>
</dbReference>